<accession>A0A2U1PL34</accession>
<dbReference type="PANTHER" id="PTHR31286:SF99">
    <property type="entry name" value="DUF4283 DOMAIN-CONTAINING PROTEIN"/>
    <property type="match status" value="1"/>
</dbReference>
<reference evidence="2 3" key="1">
    <citation type="journal article" date="2018" name="Mol. Plant">
        <title>The genome of Artemisia annua provides insight into the evolution of Asteraceae family and artemisinin biosynthesis.</title>
        <authorList>
            <person name="Shen Q."/>
            <person name="Zhang L."/>
            <person name="Liao Z."/>
            <person name="Wang S."/>
            <person name="Yan T."/>
            <person name="Shi P."/>
            <person name="Liu M."/>
            <person name="Fu X."/>
            <person name="Pan Q."/>
            <person name="Wang Y."/>
            <person name="Lv Z."/>
            <person name="Lu X."/>
            <person name="Zhang F."/>
            <person name="Jiang W."/>
            <person name="Ma Y."/>
            <person name="Chen M."/>
            <person name="Hao X."/>
            <person name="Li L."/>
            <person name="Tang Y."/>
            <person name="Lv G."/>
            <person name="Zhou Y."/>
            <person name="Sun X."/>
            <person name="Brodelius P.E."/>
            <person name="Rose J.K.C."/>
            <person name="Tang K."/>
        </authorList>
    </citation>
    <scope>NUCLEOTIDE SEQUENCE [LARGE SCALE GENOMIC DNA]</scope>
    <source>
        <strain evidence="3">cv. Huhao1</strain>
        <tissue evidence="2">Leaf</tissue>
    </source>
</reference>
<evidence type="ECO:0000256" key="1">
    <source>
        <dbReference type="SAM" id="MobiDB-lite"/>
    </source>
</evidence>
<proteinExistence type="predicted"/>
<keyword evidence="3" id="KW-1185">Reference proteome</keyword>
<protein>
    <submittedName>
        <fullName evidence="2">RNA-directed DNA polymerase, eukaryota, Reverse transcriptase zinc-binding domain protein</fullName>
    </submittedName>
</protein>
<dbReference type="PANTHER" id="PTHR31286">
    <property type="entry name" value="GLYCINE-RICH CELL WALL STRUCTURAL PROTEIN 1.8-LIKE"/>
    <property type="match status" value="1"/>
</dbReference>
<dbReference type="AlphaFoldDB" id="A0A2U1PL34"/>
<keyword evidence="2" id="KW-0808">Transferase</keyword>
<feature type="region of interest" description="Disordered" evidence="1">
    <location>
        <begin position="127"/>
        <end position="172"/>
    </location>
</feature>
<organism evidence="2 3">
    <name type="scientific">Artemisia annua</name>
    <name type="common">Sweet wormwood</name>
    <dbReference type="NCBI Taxonomy" id="35608"/>
    <lineage>
        <taxon>Eukaryota</taxon>
        <taxon>Viridiplantae</taxon>
        <taxon>Streptophyta</taxon>
        <taxon>Embryophyta</taxon>
        <taxon>Tracheophyta</taxon>
        <taxon>Spermatophyta</taxon>
        <taxon>Magnoliopsida</taxon>
        <taxon>eudicotyledons</taxon>
        <taxon>Gunneridae</taxon>
        <taxon>Pentapetalae</taxon>
        <taxon>asterids</taxon>
        <taxon>campanulids</taxon>
        <taxon>Asterales</taxon>
        <taxon>Asteraceae</taxon>
        <taxon>Asteroideae</taxon>
        <taxon>Anthemideae</taxon>
        <taxon>Artemisiinae</taxon>
        <taxon>Artemisia</taxon>
    </lineage>
</organism>
<dbReference type="SUPFAM" id="SSF56219">
    <property type="entry name" value="DNase I-like"/>
    <property type="match status" value="1"/>
</dbReference>
<dbReference type="GO" id="GO:0003964">
    <property type="term" value="F:RNA-directed DNA polymerase activity"/>
    <property type="evidence" value="ECO:0007669"/>
    <property type="project" value="UniProtKB-KW"/>
</dbReference>
<comment type="caution">
    <text evidence="2">The sequence shown here is derived from an EMBL/GenBank/DDBJ whole genome shotgun (WGS) entry which is preliminary data.</text>
</comment>
<keyword evidence="2" id="KW-0548">Nucleotidyltransferase</keyword>
<dbReference type="InterPro" id="IPR040256">
    <property type="entry name" value="At4g02000-like"/>
</dbReference>
<dbReference type="EMBL" id="PKPP01001014">
    <property type="protein sequence ID" value="PWA86470.1"/>
    <property type="molecule type" value="Genomic_DNA"/>
</dbReference>
<dbReference type="InterPro" id="IPR036691">
    <property type="entry name" value="Endo/exonu/phosph_ase_sf"/>
</dbReference>
<keyword evidence="2" id="KW-0695">RNA-directed DNA polymerase</keyword>
<sequence length="331" mass="37406">MCLKSWGHNSYARVLVEVSSLTALLDSIVVAIPYPNGPGHSFETLEIEYEWKPPRCETCKIFDHDDNGCPKRVKTVEKPVVNDDSFTAVNRGKGKGKQTGNRHVDGVRFQKPKVSFYYRPVVKTNADGASTSQANSGMSNSNVNKDPKPNVLVEPEVDKGKNPQRAPNDNIVTNTQENQPVKEVQGRGLMFCVLKFSAIGIGLLMGIYVRKVLGLFCGGTKIRLILMWFPWMTRCLLWDNLKLHKHYVRYRPWCILGDFNSALNLEDKLEGSSVIDIAMREFKECVDEIEVSDVNRSGLQFTWNQKPKGMDALSDLGSFPGYSYYSYILYF</sequence>
<feature type="compositionally biased region" description="Polar residues" evidence="1">
    <location>
        <begin position="127"/>
        <end position="144"/>
    </location>
</feature>
<dbReference type="Gene3D" id="3.60.10.10">
    <property type="entry name" value="Endonuclease/exonuclease/phosphatase"/>
    <property type="match status" value="1"/>
</dbReference>
<dbReference type="OrthoDB" id="1932741at2759"/>
<name>A0A2U1PL34_ARTAN</name>
<evidence type="ECO:0000313" key="2">
    <source>
        <dbReference type="EMBL" id="PWA86470.1"/>
    </source>
</evidence>
<gene>
    <name evidence="2" type="ORF">CTI12_AA139700</name>
</gene>
<evidence type="ECO:0000313" key="3">
    <source>
        <dbReference type="Proteomes" id="UP000245207"/>
    </source>
</evidence>
<dbReference type="Proteomes" id="UP000245207">
    <property type="component" value="Unassembled WGS sequence"/>
</dbReference>